<evidence type="ECO:0000313" key="2">
    <source>
        <dbReference type="Proteomes" id="UP000516028"/>
    </source>
</evidence>
<protein>
    <recommendedName>
        <fullName evidence="3">IPTL-CTERM sorting domain-containing protein</fullName>
    </recommendedName>
</protein>
<evidence type="ECO:0008006" key="3">
    <source>
        <dbReference type="Google" id="ProtNLM"/>
    </source>
</evidence>
<keyword evidence="2" id="KW-1185">Reference proteome</keyword>
<accession>A0A7H0GHV1</accession>
<reference evidence="1 2" key="1">
    <citation type="submission" date="2020-08" db="EMBL/GenBank/DDBJ databases">
        <title>Genome sequence of Diaphorobacter aerolatus KACC 16536T.</title>
        <authorList>
            <person name="Hyun D.-W."/>
            <person name="Bae J.-W."/>
        </authorList>
    </citation>
    <scope>NUCLEOTIDE SEQUENCE [LARGE SCALE GENOMIC DNA]</scope>
    <source>
        <strain evidence="1 2">KACC 16536</strain>
    </source>
</reference>
<dbReference type="Proteomes" id="UP000516028">
    <property type="component" value="Chromosome"/>
</dbReference>
<proteinExistence type="predicted"/>
<name>A0A7H0GHV1_9BURK</name>
<dbReference type="KEGG" id="daer:H9K75_17230"/>
<dbReference type="AlphaFoldDB" id="A0A7H0GHV1"/>
<gene>
    <name evidence="1" type="ORF">H9K75_17230</name>
</gene>
<dbReference type="InterPro" id="IPR053784">
    <property type="entry name" value="Choice_anch_U_dom"/>
</dbReference>
<dbReference type="EMBL" id="CP060783">
    <property type="protein sequence ID" value="QNP47867.1"/>
    <property type="molecule type" value="Genomic_DNA"/>
</dbReference>
<dbReference type="RefSeq" id="WP_187723547.1">
    <property type="nucleotide sequence ID" value="NZ_CP060783.1"/>
</dbReference>
<dbReference type="NCBIfam" id="NF041766">
    <property type="entry name" value="choice_anch_U"/>
    <property type="match status" value="1"/>
</dbReference>
<organism evidence="1 2">
    <name type="scientific">Diaphorobacter aerolatus</name>
    <dbReference type="NCBI Taxonomy" id="1288495"/>
    <lineage>
        <taxon>Bacteria</taxon>
        <taxon>Pseudomonadati</taxon>
        <taxon>Pseudomonadota</taxon>
        <taxon>Betaproteobacteria</taxon>
        <taxon>Burkholderiales</taxon>
        <taxon>Comamonadaceae</taxon>
        <taxon>Diaphorobacter</taxon>
    </lineage>
</organism>
<sequence length="180" mass="18566">MLIDTQVNAPAPGLPAIGLHVESLAKCQRATSHGGVVPADILPKGWSAASGLIAFSLLDCDSPGFKADIALTLPTPLPAGSKLMKISRGTDGKTRVSEIATATITGNVVRYSVTDGGELDEDGQVNASMVDPVVLARPASVDPTVPDVQSVPVNNPLVLSLAALLMAVCAAAIPNRRRRR</sequence>
<evidence type="ECO:0000313" key="1">
    <source>
        <dbReference type="EMBL" id="QNP47867.1"/>
    </source>
</evidence>